<organism evidence="7 8">
    <name type="scientific">Stylosanthes scabra</name>
    <dbReference type="NCBI Taxonomy" id="79078"/>
    <lineage>
        <taxon>Eukaryota</taxon>
        <taxon>Viridiplantae</taxon>
        <taxon>Streptophyta</taxon>
        <taxon>Embryophyta</taxon>
        <taxon>Tracheophyta</taxon>
        <taxon>Spermatophyta</taxon>
        <taxon>Magnoliopsida</taxon>
        <taxon>eudicotyledons</taxon>
        <taxon>Gunneridae</taxon>
        <taxon>Pentapetalae</taxon>
        <taxon>rosids</taxon>
        <taxon>fabids</taxon>
        <taxon>Fabales</taxon>
        <taxon>Fabaceae</taxon>
        <taxon>Papilionoideae</taxon>
        <taxon>50 kb inversion clade</taxon>
        <taxon>dalbergioids sensu lato</taxon>
        <taxon>Dalbergieae</taxon>
        <taxon>Pterocarpus clade</taxon>
        <taxon>Stylosanthes</taxon>
    </lineage>
</organism>
<evidence type="ECO:0000313" key="8">
    <source>
        <dbReference type="Proteomes" id="UP001341840"/>
    </source>
</evidence>
<evidence type="ECO:0000256" key="5">
    <source>
        <dbReference type="ARBA" id="ARBA00023242"/>
    </source>
</evidence>
<evidence type="ECO:0000256" key="4">
    <source>
        <dbReference type="ARBA" id="ARBA00023163"/>
    </source>
</evidence>
<dbReference type="CDD" id="cd10017">
    <property type="entry name" value="B3_DNA"/>
    <property type="match status" value="3"/>
</dbReference>
<keyword evidence="2" id="KW-0805">Transcription regulation</keyword>
<dbReference type="PANTHER" id="PTHR31674">
    <property type="entry name" value="B3 DOMAIN-CONTAINING PROTEIN REM-LIKE 3-RELATED"/>
    <property type="match status" value="1"/>
</dbReference>
<dbReference type="Gene3D" id="2.40.330.10">
    <property type="entry name" value="DNA-binding pseudobarrel domain"/>
    <property type="match status" value="3"/>
</dbReference>
<protein>
    <recommendedName>
        <fullName evidence="6">TF-B3 domain-containing protein</fullName>
    </recommendedName>
</protein>
<evidence type="ECO:0000256" key="1">
    <source>
        <dbReference type="ARBA" id="ARBA00004123"/>
    </source>
</evidence>
<feature type="domain" description="TF-B3" evidence="6">
    <location>
        <begin position="338"/>
        <end position="436"/>
    </location>
</feature>
<comment type="caution">
    <text evidence="7">The sequence shown here is derived from an EMBL/GenBank/DDBJ whole genome shotgun (WGS) entry which is preliminary data.</text>
</comment>
<evidence type="ECO:0000259" key="6">
    <source>
        <dbReference type="PROSITE" id="PS50863"/>
    </source>
</evidence>
<keyword evidence="3" id="KW-0238">DNA-binding</keyword>
<evidence type="ECO:0000256" key="3">
    <source>
        <dbReference type="ARBA" id="ARBA00023125"/>
    </source>
</evidence>
<keyword evidence="4" id="KW-0804">Transcription</keyword>
<dbReference type="SUPFAM" id="SSF101936">
    <property type="entry name" value="DNA-binding pseudobarrel domain"/>
    <property type="match status" value="3"/>
</dbReference>
<evidence type="ECO:0000256" key="2">
    <source>
        <dbReference type="ARBA" id="ARBA00023015"/>
    </source>
</evidence>
<dbReference type="EMBL" id="JASCZI010030494">
    <property type="protein sequence ID" value="MED6123096.1"/>
    <property type="molecule type" value="Genomic_DNA"/>
</dbReference>
<dbReference type="SMART" id="SM01019">
    <property type="entry name" value="B3"/>
    <property type="match status" value="3"/>
</dbReference>
<keyword evidence="5" id="KW-0539">Nucleus</keyword>
<dbReference type="PROSITE" id="PS50863">
    <property type="entry name" value="B3"/>
    <property type="match status" value="3"/>
</dbReference>
<name>A0ABU6RGD5_9FABA</name>
<reference evidence="7 8" key="1">
    <citation type="journal article" date="2023" name="Plants (Basel)">
        <title>Bridging the Gap: Combining Genomics and Transcriptomics Approaches to Understand Stylosanthes scabra, an Orphan Legume from the Brazilian Caatinga.</title>
        <authorList>
            <person name="Ferreira-Neto J.R.C."/>
            <person name="da Silva M.D."/>
            <person name="Binneck E."/>
            <person name="de Melo N.F."/>
            <person name="da Silva R.H."/>
            <person name="de Melo A.L.T.M."/>
            <person name="Pandolfi V."/>
            <person name="Bustamante F.O."/>
            <person name="Brasileiro-Vidal A.C."/>
            <person name="Benko-Iseppon A.M."/>
        </authorList>
    </citation>
    <scope>NUCLEOTIDE SEQUENCE [LARGE SCALE GENOMIC DNA]</scope>
    <source>
        <tissue evidence="7">Leaves</tissue>
    </source>
</reference>
<accession>A0ABU6RGD5</accession>
<sequence length="448" mass="52836">MSTHSPSFFKILIHKNKFKEVLMIPKGFVRRYWNRISSNPIVLKLPNNVEEKVHWIQEKEKDEVWLEKGWERVVKLCNLQYGFLVTFDLKEKSTFEIKVYDQSALQLHYHSHFGVHNDDDQREPNTKTTDITQVAQILYGSTQRAHHINYRIHMRSGLYLYRFCTDLSPKLEEPSRVYKEEISSPPGSSKSMAKVRRNNMKYDGGRNALERAEAMCSNLKNPSFVLDMKPSYIYGNVVFIPSLFSRKYLDGLNGSGTIWVSEDEEKKWDIHCSFYNEGKRRKTAITGGWRKFRVDNELQVGTRKRDMSEVRRNNNIQNAQRKKALEKAKAISSKLENPFFFRDMHPSYIKNNLVIPNLFSREHLNELNGSGTIWVSDEDEEKKWPIKYNFDDSRRRSYINGGWNVFCKKYELKVESEESPNRQINNQFEIRVTKQRLRSSTFVVRATS</sequence>
<dbReference type="InterPro" id="IPR039218">
    <property type="entry name" value="REM_fam"/>
</dbReference>
<feature type="domain" description="TF-B3" evidence="6">
    <location>
        <begin position="7"/>
        <end position="103"/>
    </location>
</feature>
<keyword evidence="8" id="KW-1185">Reference proteome</keyword>
<dbReference type="InterPro" id="IPR015300">
    <property type="entry name" value="DNA-bd_pseudobarrel_sf"/>
</dbReference>
<comment type="subcellular location">
    <subcellularLocation>
        <location evidence="1">Nucleus</location>
    </subcellularLocation>
</comment>
<dbReference type="Pfam" id="PF02362">
    <property type="entry name" value="B3"/>
    <property type="match status" value="3"/>
</dbReference>
<dbReference type="Proteomes" id="UP001341840">
    <property type="component" value="Unassembled WGS sequence"/>
</dbReference>
<gene>
    <name evidence="7" type="ORF">PIB30_046130</name>
</gene>
<evidence type="ECO:0000313" key="7">
    <source>
        <dbReference type="EMBL" id="MED6123096.1"/>
    </source>
</evidence>
<dbReference type="PANTHER" id="PTHR31674:SF25">
    <property type="entry name" value="B3 DOMAIN-CONTAINING TRANSCRIPTION FACTOR VRN1-LIKE"/>
    <property type="match status" value="1"/>
</dbReference>
<feature type="domain" description="TF-B3" evidence="6">
    <location>
        <begin position="223"/>
        <end position="324"/>
    </location>
</feature>
<dbReference type="InterPro" id="IPR003340">
    <property type="entry name" value="B3_DNA-bd"/>
</dbReference>
<proteinExistence type="predicted"/>